<dbReference type="Pfam" id="PF04055">
    <property type="entry name" value="Radical_SAM"/>
    <property type="match status" value="1"/>
</dbReference>
<dbReference type="InterPro" id="IPR047602">
    <property type="entry name" value="SPASM_CteB-like"/>
</dbReference>
<dbReference type="EMBL" id="FQXR01000006">
    <property type="protein sequence ID" value="SHH96355.1"/>
    <property type="molecule type" value="Genomic_DNA"/>
</dbReference>
<keyword evidence="6" id="KW-0411">Iron-sulfur</keyword>
<organism evidence="8 9">
    <name type="scientific">Sporanaerobacter acetigenes DSM 13106</name>
    <dbReference type="NCBI Taxonomy" id="1123281"/>
    <lineage>
        <taxon>Bacteria</taxon>
        <taxon>Bacillati</taxon>
        <taxon>Bacillota</taxon>
        <taxon>Tissierellia</taxon>
        <taxon>Tissierellales</taxon>
        <taxon>Sporanaerobacteraceae</taxon>
        <taxon>Sporanaerobacter</taxon>
    </lineage>
</organism>
<keyword evidence="9" id="KW-1185">Reference proteome</keyword>
<dbReference type="OrthoDB" id="9808591at2"/>
<dbReference type="PROSITE" id="PS01305">
    <property type="entry name" value="MOAA_NIFB_PQQE"/>
    <property type="match status" value="1"/>
</dbReference>
<dbReference type="Gene3D" id="3.20.20.70">
    <property type="entry name" value="Aldolase class I"/>
    <property type="match status" value="1"/>
</dbReference>
<evidence type="ECO:0000256" key="5">
    <source>
        <dbReference type="ARBA" id="ARBA00023004"/>
    </source>
</evidence>
<reference evidence="8 9" key="1">
    <citation type="submission" date="2016-11" db="EMBL/GenBank/DDBJ databases">
        <authorList>
            <person name="Jaros S."/>
            <person name="Januszkiewicz K."/>
            <person name="Wedrychowicz H."/>
        </authorList>
    </citation>
    <scope>NUCLEOTIDE SEQUENCE [LARGE SCALE GENOMIC DNA]</scope>
    <source>
        <strain evidence="8 9">DSM 13106</strain>
    </source>
</reference>
<dbReference type="RefSeq" id="WP_072744242.1">
    <property type="nucleotide sequence ID" value="NZ_FQXR01000006.1"/>
</dbReference>
<dbReference type="GO" id="GO:0016491">
    <property type="term" value="F:oxidoreductase activity"/>
    <property type="evidence" value="ECO:0007669"/>
    <property type="project" value="InterPro"/>
</dbReference>
<comment type="cofactor">
    <cofactor evidence="1">
        <name>[4Fe-4S] cluster</name>
        <dbReference type="ChEBI" id="CHEBI:49883"/>
    </cofactor>
</comment>
<evidence type="ECO:0000313" key="8">
    <source>
        <dbReference type="EMBL" id="SHH96355.1"/>
    </source>
</evidence>
<dbReference type="PANTHER" id="PTHR43273">
    <property type="entry name" value="ANAEROBIC SULFATASE-MATURATING ENZYME HOMOLOG ASLB-RELATED"/>
    <property type="match status" value="1"/>
</dbReference>
<evidence type="ECO:0000256" key="3">
    <source>
        <dbReference type="ARBA" id="ARBA00022691"/>
    </source>
</evidence>
<dbReference type="Proteomes" id="UP000184389">
    <property type="component" value="Unassembled WGS sequence"/>
</dbReference>
<dbReference type="SFLD" id="SFLDG01386">
    <property type="entry name" value="main_SPASM_domain-containing"/>
    <property type="match status" value="1"/>
</dbReference>
<name>A0A1M5X940_9FIRM</name>
<dbReference type="InterPro" id="IPR000385">
    <property type="entry name" value="MoaA_NifB_PqqE_Fe-S-bd_CS"/>
</dbReference>
<proteinExistence type="predicted"/>
<evidence type="ECO:0000256" key="4">
    <source>
        <dbReference type="ARBA" id="ARBA00022723"/>
    </source>
</evidence>
<dbReference type="PROSITE" id="PS51918">
    <property type="entry name" value="RADICAL_SAM"/>
    <property type="match status" value="1"/>
</dbReference>
<evidence type="ECO:0000259" key="7">
    <source>
        <dbReference type="PROSITE" id="PS51918"/>
    </source>
</evidence>
<evidence type="ECO:0000256" key="2">
    <source>
        <dbReference type="ARBA" id="ARBA00022485"/>
    </source>
</evidence>
<feature type="domain" description="Radical SAM core" evidence="7">
    <location>
        <begin position="90"/>
        <end position="324"/>
    </location>
</feature>
<dbReference type="InterPro" id="IPR023867">
    <property type="entry name" value="Sulphatase_maturase_rSAM"/>
</dbReference>
<keyword evidence="3" id="KW-0949">S-adenosyl-L-methionine</keyword>
<dbReference type="SUPFAM" id="SSF102114">
    <property type="entry name" value="Radical SAM enzymes"/>
    <property type="match status" value="1"/>
</dbReference>
<evidence type="ECO:0000256" key="6">
    <source>
        <dbReference type="ARBA" id="ARBA00023014"/>
    </source>
</evidence>
<evidence type="ECO:0000256" key="1">
    <source>
        <dbReference type="ARBA" id="ARBA00001966"/>
    </source>
</evidence>
<gene>
    <name evidence="8" type="ORF">SAMN02745180_01577</name>
</gene>
<dbReference type="GO" id="GO:0046872">
    <property type="term" value="F:metal ion binding"/>
    <property type="evidence" value="ECO:0007669"/>
    <property type="project" value="UniProtKB-KW"/>
</dbReference>
<keyword evidence="5" id="KW-0408">Iron</keyword>
<dbReference type="CDD" id="cd01335">
    <property type="entry name" value="Radical_SAM"/>
    <property type="match status" value="1"/>
</dbReference>
<dbReference type="AlphaFoldDB" id="A0A1M5X940"/>
<dbReference type="NCBIfam" id="TIGR03974">
    <property type="entry name" value="rSAM_six_Cys"/>
    <property type="match status" value="1"/>
</dbReference>
<dbReference type="SFLD" id="SFLDG01067">
    <property type="entry name" value="SPASM/twitch_domain_containing"/>
    <property type="match status" value="1"/>
</dbReference>
<protein>
    <recommendedName>
        <fullName evidence="7">Radical SAM core domain-containing protein</fullName>
    </recommendedName>
</protein>
<accession>A0A1M5X940</accession>
<dbReference type="CDD" id="cd21124">
    <property type="entry name" value="SPASM_CteB-like"/>
    <property type="match status" value="1"/>
</dbReference>
<keyword evidence="4" id="KW-0479">Metal-binding</keyword>
<keyword evidence="2" id="KW-0004">4Fe-4S</keyword>
<dbReference type="InterPro" id="IPR023885">
    <property type="entry name" value="4Fe4S-binding_SPASM_dom"/>
</dbReference>
<dbReference type="InterPro" id="IPR013785">
    <property type="entry name" value="Aldolase_TIM"/>
</dbReference>
<dbReference type="NCBIfam" id="TIGR04085">
    <property type="entry name" value="rSAM_more_4Fe4S"/>
    <property type="match status" value="1"/>
</dbReference>
<dbReference type="GO" id="GO:0051539">
    <property type="term" value="F:4 iron, 4 sulfur cluster binding"/>
    <property type="evidence" value="ECO:0007669"/>
    <property type="project" value="UniProtKB-KW"/>
</dbReference>
<dbReference type="InterPro" id="IPR024025">
    <property type="entry name" value="SCIFF_rSAM_maturase"/>
</dbReference>
<dbReference type="STRING" id="1123281.SAMN02745180_01577"/>
<sequence>MVHTYTLNGYNIAIDENSGSIHLLDDISFHILKEMQEFKSLDYIISCLDGMYDTEDIVEAYKEIEELKENELLFTSNESLEELACNMNYSHSLKALCLHVAHDCNLRCEYCFASKGNYKSGRSLMSEEVALKAVDYLVNNSGDRYNIEIDFFGGEPLLNFDLVKKVVEYGRSIEKIKNKKFYFTITTNGVLLNDEKINYINEYMDNVVISIDGRKEIHDSIRYDINKNGTYDRIVPLAQKLVNGRGNKRYFVRGTFTKRNKDFSKDVRRLADLGFKEISVEPVVGTGQDMFFDEDDIPEILSEYEKLAVEYLKWLDEGLDFRFYHFNIDLYDGPCLFKRIMACGAGVEYFAVSPIGELYPCHQFVGEKDFIAGDIYNGINSVEMGEKFKNTNILTKQKCKNCWAKLFCSGGCHANAFYSNGDITMPNELACILQKKRIECAIMIQIAKEMVNKN</sequence>
<dbReference type="InterPro" id="IPR058240">
    <property type="entry name" value="rSAM_sf"/>
</dbReference>
<dbReference type="PANTHER" id="PTHR43273:SF8">
    <property type="entry name" value="RADICAL SAM DOMAIN PROTEIN"/>
    <property type="match status" value="1"/>
</dbReference>
<dbReference type="SFLD" id="SFLDG01384">
    <property type="entry name" value="thioether_bond_formation_requi"/>
    <property type="match status" value="1"/>
</dbReference>
<dbReference type="SFLD" id="SFLDS00029">
    <property type="entry name" value="Radical_SAM"/>
    <property type="match status" value="1"/>
</dbReference>
<evidence type="ECO:0000313" key="9">
    <source>
        <dbReference type="Proteomes" id="UP000184389"/>
    </source>
</evidence>
<dbReference type="InterPro" id="IPR007197">
    <property type="entry name" value="rSAM"/>
</dbReference>